<sequence>MVHSYTYSSGIATMGGICCGPSCPPRRSQSKVADVNDLHEIHSVESPSGRLLIFANPNSGAGKSVVVFRERLKPELIKNNIAYELIVTTHAHHALSVIGVRDDLHEFNAILILSGDGLVFEVVNGLVLRSDRDRFFPHLPIGIVPSGSGNGLLASVYHTKSYPLKGNEFLKQALKSVSQVDATAHIVNLTHVETDSGQNMLSFLSIGWALMADIDIESERWRRSLGSARFTAGALVRCLKLRKYRAKLSYLPASETCASSASQHQFPVFDRELGQGSSKSASSSDTVDFSEYHVKGAIPKLADPIPDNWVTIEDQFVLFYAVSISHISADGLFMPSARLNDDRLYLTYILASEMSSSVELMSFLLKIEKGTHLDSPYCKTVPVSAFRLEPIDSGSYITVDGEVGSVLDTMADLLKLWPVEQKKNLTSTKWAERKDSLQSLLKIIETTPSIAFQRSYAEIFDDLKKIIRTDSNVNVVSEAVKVVTAVAEQFPIEFKTFVPGLAPVCFEKFKEKKAVLREPLTKCVDVLIDICGINKLGNAFQEAWQKPNNDVKAQLALAIFNNLNTIRQNDPTPMEFIKQVMPALIKFTTDADPKVRDATLHALAAVQRLYGKDVLSSLVGASVRDDNAKMAKIDTYAEKAAEEAEKAAQLRGATCAAADDSEDSGTVADSAECENAPSVSTIDPWELLTPVDVVALLPSNFYEEIVSKKWTERRDVLEVLVKLLDEHKRLDPSPRHYHDLMSSLKKIVEKDVNINVVILAVKALDGLAQGLRDAFEPFASVCGAVLAKLKEKKAIVRDPLFEFLKTLFTWVQLEKCGELIQTALSSPNPNVRKETCLFLKEYFCKHNATTFNYDITAEFRDNLLKAVDDSDGSVRDAAMEAIGALTRCVGLPFAEKKIFHVFGNDAIKLKKITDYHATYMTDFGTNADPRIVKLYKSNAKAAKPRPSPAVSTAPKRTVPSSAGTVRKSTPPSTAPIRRPVPAPVPVRKPAPTPSAPTRRAPPNVNTSARPASSVQRTMPSTPKAPVVAARRVQPSVNVTASRAAQPRPTATPTAPRVALTTRATPSRPIRTSTPSTTIRKPNSAAPNVVRTNVTAVQAQQARAGTPNAVAFKKPLVPSALNRARTHDNLRPQIGASKIAQPTASAASSRPQTGSSIPMPRSFRPAVGRSSSSAALNQGNGIGNQ</sequence>
<feature type="repeat" description="HEAT" evidence="6">
    <location>
        <begin position="580"/>
        <end position="618"/>
    </location>
</feature>
<evidence type="ECO:0000256" key="7">
    <source>
        <dbReference type="SAM" id="MobiDB-lite"/>
    </source>
</evidence>
<dbReference type="InterPro" id="IPR045110">
    <property type="entry name" value="XMAP215"/>
</dbReference>
<dbReference type="InterPro" id="IPR011989">
    <property type="entry name" value="ARM-like"/>
</dbReference>
<comment type="subcellular location">
    <subcellularLocation>
        <location evidence="1">Cytoplasm</location>
        <location evidence="1">Cytoskeleton</location>
    </subcellularLocation>
</comment>
<evidence type="ECO:0000256" key="3">
    <source>
        <dbReference type="ARBA" id="ARBA00022737"/>
    </source>
</evidence>
<reference evidence="9" key="1">
    <citation type="submission" date="2023-06" db="EMBL/GenBank/DDBJ databases">
        <title>Genomic analysis of the entomopathogenic nematode Steinernema hermaphroditum.</title>
        <authorList>
            <person name="Schwarz E.M."/>
            <person name="Heppert J.K."/>
            <person name="Baniya A."/>
            <person name="Schwartz H.T."/>
            <person name="Tan C.-H."/>
            <person name="Antoshechkin I."/>
            <person name="Sternberg P.W."/>
            <person name="Goodrich-Blair H."/>
            <person name="Dillman A.R."/>
        </authorList>
    </citation>
    <scope>NUCLEOTIDE SEQUENCE</scope>
    <source>
        <strain evidence="9">PS9179</strain>
        <tissue evidence="9">Whole animal</tissue>
    </source>
</reference>
<dbReference type="InterPro" id="IPR016064">
    <property type="entry name" value="NAD/diacylglycerol_kinase_sf"/>
</dbReference>
<feature type="compositionally biased region" description="Pro residues" evidence="7">
    <location>
        <begin position="978"/>
        <end position="994"/>
    </location>
</feature>
<dbReference type="InterPro" id="IPR034085">
    <property type="entry name" value="TOG"/>
</dbReference>
<evidence type="ECO:0000256" key="5">
    <source>
        <dbReference type="ARBA" id="ARBA00025722"/>
    </source>
</evidence>
<dbReference type="Gene3D" id="1.25.10.10">
    <property type="entry name" value="Leucine-rich Repeat Variant"/>
    <property type="match status" value="2"/>
</dbReference>
<feature type="compositionally biased region" description="Polar residues" evidence="7">
    <location>
        <begin position="958"/>
        <end position="971"/>
    </location>
</feature>
<keyword evidence="10" id="KW-1185">Reference proteome</keyword>
<dbReference type="PROSITE" id="PS50146">
    <property type="entry name" value="DAGK"/>
    <property type="match status" value="1"/>
</dbReference>
<dbReference type="InterPro" id="IPR017438">
    <property type="entry name" value="ATP-NAD_kinase_N"/>
</dbReference>
<dbReference type="FunFam" id="1.25.10.10:FF:000019">
    <property type="entry name" value="Cytoskeleton-associated protein 5"/>
    <property type="match status" value="1"/>
</dbReference>
<accession>A0AA39LEV3</accession>
<evidence type="ECO:0000256" key="2">
    <source>
        <dbReference type="ARBA" id="ARBA00022490"/>
    </source>
</evidence>
<feature type="region of interest" description="Disordered" evidence="7">
    <location>
        <begin position="938"/>
        <end position="1083"/>
    </location>
</feature>
<feature type="compositionally biased region" description="Polar residues" evidence="7">
    <location>
        <begin position="1139"/>
        <end position="1155"/>
    </location>
</feature>
<dbReference type="GO" id="GO:0030951">
    <property type="term" value="P:establishment or maintenance of microtubule cytoskeleton polarity"/>
    <property type="evidence" value="ECO:0007669"/>
    <property type="project" value="InterPro"/>
</dbReference>
<evidence type="ECO:0000256" key="6">
    <source>
        <dbReference type="PROSITE-ProRule" id="PRU00103"/>
    </source>
</evidence>
<feature type="region of interest" description="Disordered" evidence="7">
    <location>
        <begin position="1126"/>
        <end position="1184"/>
    </location>
</feature>
<name>A0AA39LEV3_9BILA</name>
<proteinExistence type="inferred from homology"/>
<dbReference type="GO" id="GO:0016301">
    <property type="term" value="F:kinase activity"/>
    <property type="evidence" value="ECO:0007669"/>
    <property type="project" value="InterPro"/>
</dbReference>
<keyword evidence="3" id="KW-0677">Repeat</keyword>
<evidence type="ECO:0000259" key="8">
    <source>
        <dbReference type="PROSITE" id="PS50146"/>
    </source>
</evidence>
<dbReference type="InterPro" id="IPR021133">
    <property type="entry name" value="HEAT_type_2"/>
</dbReference>
<evidence type="ECO:0000313" key="10">
    <source>
        <dbReference type="Proteomes" id="UP001175271"/>
    </source>
</evidence>
<comment type="similarity">
    <text evidence="5">Belongs to the TOG/XMAP215 family.</text>
</comment>
<dbReference type="InterPro" id="IPR001206">
    <property type="entry name" value="Diacylglycerol_kinase_cat_dom"/>
</dbReference>
<dbReference type="GO" id="GO:0005856">
    <property type="term" value="C:cytoskeleton"/>
    <property type="evidence" value="ECO:0007669"/>
    <property type="project" value="UniProtKB-SubCell"/>
</dbReference>
<dbReference type="SUPFAM" id="SSF48371">
    <property type="entry name" value="ARM repeat"/>
    <property type="match status" value="1"/>
</dbReference>
<dbReference type="Proteomes" id="UP001175271">
    <property type="component" value="Unassembled WGS sequence"/>
</dbReference>
<dbReference type="EMBL" id="JAUCMV010000005">
    <property type="protein sequence ID" value="KAK0394682.1"/>
    <property type="molecule type" value="Genomic_DNA"/>
</dbReference>
<dbReference type="SMART" id="SM01349">
    <property type="entry name" value="TOG"/>
    <property type="match status" value="2"/>
</dbReference>
<dbReference type="SMART" id="SM00046">
    <property type="entry name" value="DAGKc"/>
    <property type="match status" value="1"/>
</dbReference>
<dbReference type="PROSITE" id="PS50077">
    <property type="entry name" value="HEAT_REPEAT"/>
    <property type="match status" value="1"/>
</dbReference>
<organism evidence="9 10">
    <name type="scientific">Steinernema hermaphroditum</name>
    <dbReference type="NCBI Taxonomy" id="289476"/>
    <lineage>
        <taxon>Eukaryota</taxon>
        <taxon>Metazoa</taxon>
        <taxon>Ecdysozoa</taxon>
        <taxon>Nematoda</taxon>
        <taxon>Chromadorea</taxon>
        <taxon>Rhabditida</taxon>
        <taxon>Tylenchina</taxon>
        <taxon>Panagrolaimomorpha</taxon>
        <taxon>Strongyloidoidea</taxon>
        <taxon>Steinernematidae</taxon>
        <taxon>Steinernema</taxon>
    </lineage>
</organism>
<dbReference type="GO" id="GO:0046785">
    <property type="term" value="P:microtubule polymerization"/>
    <property type="evidence" value="ECO:0007669"/>
    <property type="project" value="InterPro"/>
</dbReference>
<keyword evidence="4" id="KW-0206">Cytoskeleton</keyword>
<feature type="compositionally biased region" description="Low complexity" evidence="7">
    <location>
        <begin position="1039"/>
        <end position="1079"/>
    </location>
</feature>
<feature type="domain" description="DAGKc" evidence="8">
    <location>
        <begin position="46"/>
        <end position="196"/>
    </location>
</feature>
<keyword evidence="2" id="KW-0963">Cytoplasm</keyword>
<gene>
    <name evidence="9" type="ORF">QR680_000872</name>
</gene>
<protein>
    <recommendedName>
        <fullName evidence="8">DAGKc domain-containing protein</fullName>
    </recommendedName>
</protein>
<feature type="compositionally biased region" description="Polar residues" evidence="7">
    <location>
        <begin position="1003"/>
        <end position="1020"/>
    </location>
</feature>
<evidence type="ECO:0000256" key="1">
    <source>
        <dbReference type="ARBA" id="ARBA00004245"/>
    </source>
</evidence>
<dbReference type="Gene3D" id="2.60.200.40">
    <property type="match status" value="1"/>
</dbReference>
<dbReference type="GO" id="GO:0051010">
    <property type="term" value="F:microtubule plus-end binding"/>
    <property type="evidence" value="ECO:0007669"/>
    <property type="project" value="InterPro"/>
</dbReference>
<dbReference type="AlphaFoldDB" id="A0AA39LEV3"/>
<feature type="compositionally biased region" description="Polar residues" evidence="7">
    <location>
        <begin position="1168"/>
        <end position="1178"/>
    </location>
</feature>
<dbReference type="SUPFAM" id="SSF111331">
    <property type="entry name" value="NAD kinase/diacylglycerol kinase-like"/>
    <property type="match status" value="1"/>
</dbReference>
<dbReference type="GO" id="GO:0061863">
    <property type="term" value="F:microtubule plus end polymerase"/>
    <property type="evidence" value="ECO:0007669"/>
    <property type="project" value="InterPro"/>
</dbReference>
<dbReference type="Gene3D" id="3.40.50.10330">
    <property type="entry name" value="Probable inorganic polyphosphate/atp-NAD kinase, domain 1"/>
    <property type="match status" value="1"/>
</dbReference>
<dbReference type="PANTHER" id="PTHR12609">
    <property type="entry name" value="MICROTUBULE ASSOCIATED PROTEIN XMAP215"/>
    <property type="match status" value="1"/>
</dbReference>
<comment type="caution">
    <text evidence="9">The sequence shown here is derived from an EMBL/GenBank/DDBJ whole genome shotgun (WGS) entry which is preliminary data.</text>
</comment>
<evidence type="ECO:0000313" key="9">
    <source>
        <dbReference type="EMBL" id="KAK0394682.1"/>
    </source>
</evidence>
<dbReference type="Pfam" id="PF00781">
    <property type="entry name" value="DAGK_cat"/>
    <property type="match status" value="1"/>
</dbReference>
<dbReference type="GO" id="GO:0007051">
    <property type="term" value="P:spindle organization"/>
    <property type="evidence" value="ECO:0007669"/>
    <property type="project" value="InterPro"/>
</dbReference>
<evidence type="ECO:0000256" key="4">
    <source>
        <dbReference type="ARBA" id="ARBA00023212"/>
    </source>
</evidence>
<dbReference type="InterPro" id="IPR016024">
    <property type="entry name" value="ARM-type_fold"/>
</dbReference>